<evidence type="ECO:0000256" key="1">
    <source>
        <dbReference type="ARBA" id="ARBA00004651"/>
    </source>
</evidence>
<protein>
    <recommendedName>
        <fullName evidence="8">Probable membrane transporter protein</fullName>
    </recommendedName>
</protein>
<evidence type="ECO:0000256" key="2">
    <source>
        <dbReference type="ARBA" id="ARBA00009142"/>
    </source>
</evidence>
<feature type="transmembrane region" description="Helical" evidence="8">
    <location>
        <begin position="155"/>
        <end position="175"/>
    </location>
</feature>
<accession>A0A5C8PJ67</accession>
<feature type="region of interest" description="Disordered" evidence="9">
    <location>
        <begin position="1"/>
        <end position="22"/>
    </location>
</feature>
<comment type="similarity">
    <text evidence="2 8">Belongs to the 4-toluene sulfonate uptake permease (TSUP) (TC 2.A.102) family.</text>
</comment>
<feature type="transmembrane region" description="Helical" evidence="8">
    <location>
        <begin position="251"/>
        <end position="272"/>
    </location>
</feature>
<dbReference type="AlphaFoldDB" id="A0A5C8PJ67"/>
<comment type="caution">
    <text evidence="10">The sequence shown here is derived from an EMBL/GenBank/DDBJ whole genome shotgun (WGS) entry which is preliminary data.</text>
</comment>
<sequence length="298" mass="30486">MPHGRSSCHPERSKGSPASSAPCAIPQEIPRCARDDRSCMCDRPGLASSGIRRTAMDHLIAPSLAVAAGVALLAGVVRGFAGFGAAMILTPVFSALYGPVIGVPVCLLVEFCIALPMLRGAVGLVDWRRIGLLLLAATVAVPLGVLVLLKADPEPLRWAISGVVLSAVLILAMGWRFAGRPTRPATLAAGAASGFLNGLCGMAGPPIAFYYLAGADGAAAVRASFIVYFGAVDLVALIGLGLQGLVTRDTLILGAILAGPYVAGGLVGQRLFPLASEAFFRRLALVILACVAVGAPLL</sequence>
<dbReference type="GO" id="GO:0005886">
    <property type="term" value="C:plasma membrane"/>
    <property type="evidence" value="ECO:0007669"/>
    <property type="project" value="UniProtKB-SubCell"/>
</dbReference>
<reference evidence="10 11" key="1">
    <citation type="submission" date="2019-06" db="EMBL/GenBank/DDBJ databases">
        <title>New taxonomy in bacterial strain CC-CFT640, isolated from vineyard.</title>
        <authorList>
            <person name="Lin S.-Y."/>
            <person name="Tsai C.-F."/>
            <person name="Young C.-C."/>
        </authorList>
    </citation>
    <scope>NUCLEOTIDE SEQUENCE [LARGE SCALE GENOMIC DNA]</scope>
    <source>
        <strain evidence="10 11">CC-CFT640</strain>
    </source>
</reference>
<evidence type="ECO:0000256" key="5">
    <source>
        <dbReference type="ARBA" id="ARBA00022692"/>
    </source>
</evidence>
<organism evidence="10 11">
    <name type="scientific">Vineibacter terrae</name>
    <dbReference type="NCBI Taxonomy" id="2586908"/>
    <lineage>
        <taxon>Bacteria</taxon>
        <taxon>Pseudomonadati</taxon>
        <taxon>Pseudomonadota</taxon>
        <taxon>Alphaproteobacteria</taxon>
        <taxon>Hyphomicrobiales</taxon>
        <taxon>Vineibacter</taxon>
    </lineage>
</organism>
<feature type="transmembrane region" description="Helical" evidence="8">
    <location>
        <begin position="95"/>
        <end position="118"/>
    </location>
</feature>
<gene>
    <name evidence="10" type="ORF">FHP25_20545</name>
</gene>
<dbReference type="InterPro" id="IPR052017">
    <property type="entry name" value="TSUP"/>
</dbReference>
<evidence type="ECO:0000256" key="6">
    <source>
        <dbReference type="ARBA" id="ARBA00022989"/>
    </source>
</evidence>
<evidence type="ECO:0000256" key="9">
    <source>
        <dbReference type="SAM" id="MobiDB-lite"/>
    </source>
</evidence>
<keyword evidence="5 8" id="KW-0812">Transmembrane</keyword>
<keyword evidence="3" id="KW-0813">Transport</keyword>
<dbReference type="OrthoDB" id="9795324at2"/>
<dbReference type="PANTHER" id="PTHR30269">
    <property type="entry name" value="TRANSMEMBRANE PROTEIN YFCA"/>
    <property type="match status" value="1"/>
</dbReference>
<dbReference type="Proteomes" id="UP000321638">
    <property type="component" value="Unassembled WGS sequence"/>
</dbReference>
<dbReference type="PANTHER" id="PTHR30269:SF37">
    <property type="entry name" value="MEMBRANE TRANSPORTER PROTEIN"/>
    <property type="match status" value="1"/>
</dbReference>
<comment type="subcellular location">
    <subcellularLocation>
        <location evidence="1 8">Cell membrane</location>
        <topology evidence="1 8">Multi-pass membrane protein</topology>
    </subcellularLocation>
</comment>
<evidence type="ECO:0000313" key="10">
    <source>
        <dbReference type="EMBL" id="TXL73571.1"/>
    </source>
</evidence>
<keyword evidence="4 8" id="KW-1003">Cell membrane</keyword>
<evidence type="ECO:0000256" key="3">
    <source>
        <dbReference type="ARBA" id="ARBA00022448"/>
    </source>
</evidence>
<keyword evidence="6 8" id="KW-1133">Transmembrane helix</keyword>
<proteinExistence type="inferred from homology"/>
<feature type="transmembrane region" description="Helical" evidence="8">
    <location>
        <begin position="187"/>
        <end position="213"/>
    </location>
</feature>
<dbReference type="InterPro" id="IPR002781">
    <property type="entry name" value="TM_pro_TauE-like"/>
</dbReference>
<name>A0A5C8PJ67_9HYPH</name>
<feature type="transmembrane region" description="Helical" evidence="8">
    <location>
        <begin position="219"/>
        <end position="239"/>
    </location>
</feature>
<feature type="transmembrane region" description="Helical" evidence="8">
    <location>
        <begin position="278"/>
        <end position="297"/>
    </location>
</feature>
<evidence type="ECO:0000313" key="11">
    <source>
        <dbReference type="Proteomes" id="UP000321638"/>
    </source>
</evidence>
<dbReference type="Pfam" id="PF01925">
    <property type="entry name" value="TauE"/>
    <property type="match status" value="1"/>
</dbReference>
<feature type="transmembrane region" description="Helical" evidence="8">
    <location>
        <begin position="59"/>
        <end position="89"/>
    </location>
</feature>
<evidence type="ECO:0000256" key="4">
    <source>
        <dbReference type="ARBA" id="ARBA00022475"/>
    </source>
</evidence>
<dbReference type="EMBL" id="VDUZ01000024">
    <property type="protein sequence ID" value="TXL73571.1"/>
    <property type="molecule type" value="Genomic_DNA"/>
</dbReference>
<keyword evidence="7 8" id="KW-0472">Membrane</keyword>
<feature type="transmembrane region" description="Helical" evidence="8">
    <location>
        <begin position="130"/>
        <end position="149"/>
    </location>
</feature>
<keyword evidence="11" id="KW-1185">Reference proteome</keyword>
<evidence type="ECO:0000256" key="8">
    <source>
        <dbReference type="RuleBase" id="RU363041"/>
    </source>
</evidence>
<evidence type="ECO:0000256" key="7">
    <source>
        <dbReference type="ARBA" id="ARBA00023136"/>
    </source>
</evidence>